<evidence type="ECO:0008006" key="5">
    <source>
        <dbReference type="Google" id="ProtNLM"/>
    </source>
</evidence>
<organism evidence="1 3">
    <name type="scientific">Corynebacterium hadale</name>
    <dbReference type="NCBI Taxonomy" id="2026255"/>
    <lineage>
        <taxon>Bacteria</taxon>
        <taxon>Bacillati</taxon>
        <taxon>Actinomycetota</taxon>
        <taxon>Actinomycetes</taxon>
        <taxon>Mycobacteriales</taxon>
        <taxon>Corynebacteriaceae</taxon>
        <taxon>Corynebacterium</taxon>
    </lineage>
</organism>
<dbReference type="InterPro" id="IPR023365">
    <property type="entry name" value="Sortase_dom-sf"/>
</dbReference>
<gene>
    <name evidence="1" type="ORF">CIG21_02855</name>
    <name evidence="2" type="ORF">CKJ81_10470</name>
</gene>
<comment type="caution">
    <text evidence="1">The sequence shown here is derived from an EMBL/GenBank/DDBJ whole genome shotgun (WGS) entry which is preliminary data.</text>
</comment>
<keyword evidence="4" id="KW-1185">Reference proteome</keyword>
<accession>A0A269PF29</accession>
<protein>
    <recommendedName>
        <fullName evidence="5">Sortase</fullName>
    </recommendedName>
</protein>
<evidence type="ECO:0000313" key="2">
    <source>
        <dbReference type="EMBL" id="PAT05273.1"/>
    </source>
</evidence>
<name>A0A269PF29_9CORY</name>
<sequence>MGSRRPRRPQWVYWVRRAMVLAVLVAVLALPVALLSRCGGGEPGEAGPIGQSRPVEMAVPQIGLRAEFEEGDCRVKDGAINPASMGKACAYTAEGKPYQLPGPGAGDLVVVAGHTGAAVHGVFDGLYDARANAHNVREGDTLYLRTQDSRAAGKWLEYRATDLHDPEKEGLADDASVWGTEPMPGRLLTISCIQPVNPLAAAVRNAVVGWQFAGVVDDATVEAAG</sequence>
<dbReference type="Proteomes" id="UP000215771">
    <property type="component" value="Unassembled WGS sequence"/>
</dbReference>
<dbReference type="Gene3D" id="2.40.260.10">
    <property type="entry name" value="Sortase"/>
    <property type="match status" value="1"/>
</dbReference>
<reference evidence="2 4" key="1">
    <citation type="submission" date="2017-08" db="EMBL/GenBank/DDBJ databases">
        <title>Whole genome sequences of 6 clinical strains closest to Corynebacterium imitans.</title>
        <authorList>
            <person name="Bernier A.-M."/>
            <person name="Burdz T."/>
            <person name="Bernard K."/>
        </authorList>
    </citation>
    <scope>NUCLEOTIDE SEQUENCE [LARGE SCALE GENOMIC DNA]</scope>
    <source>
        <strain evidence="2 4">NML93-0607</strain>
    </source>
</reference>
<dbReference type="EMBL" id="NSGO01000010">
    <property type="protein sequence ID" value="PAT05273.1"/>
    <property type="molecule type" value="Genomic_DNA"/>
</dbReference>
<evidence type="ECO:0000313" key="1">
    <source>
        <dbReference type="EMBL" id="PAJ70823.1"/>
    </source>
</evidence>
<dbReference type="Proteomes" id="UP000218281">
    <property type="component" value="Unassembled WGS sequence"/>
</dbReference>
<evidence type="ECO:0000313" key="4">
    <source>
        <dbReference type="Proteomes" id="UP000218281"/>
    </source>
</evidence>
<dbReference type="EMBL" id="NQMQ01000003">
    <property type="protein sequence ID" value="PAJ70823.1"/>
    <property type="molecule type" value="Genomic_DNA"/>
</dbReference>
<evidence type="ECO:0000313" key="3">
    <source>
        <dbReference type="Proteomes" id="UP000215771"/>
    </source>
</evidence>
<dbReference type="AlphaFoldDB" id="A0A269PF29"/>
<reference evidence="1 3" key="2">
    <citation type="submission" date="2017-08" db="EMBL/GenBank/DDBJ databases">
        <authorList>
            <person name="de Groot N.N."/>
        </authorList>
    </citation>
    <scope>NUCLEOTIDE SEQUENCE [LARGE SCALE GENOMIC DNA]</scope>
    <source>
        <strain evidence="1 3">NBT06-6</strain>
    </source>
</reference>
<proteinExistence type="predicted"/>
<dbReference type="RefSeq" id="WP_095275608.1">
    <property type="nucleotide sequence ID" value="NZ_CP047655.1"/>
</dbReference>